<protein>
    <submittedName>
        <fullName evidence="2">Uncharacterized protein</fullName>
    </submittedName>
</protein>
<name>A0AAE0WPP5_9PEZI</name>
<evidence type="ECO:0000313" key="2">
    <source>
        <dbReference type="EMBL" id="KAK3675681.1"/>
    </source>
</evidence>
<evidence type="ECO:0000313" key="3">
    <source>
        <dbReference type="Proteomes" id="UP001274830"/>
    </source>
</evidence>
<feature type="region of interest" description="Disordered" evidence="1">
    <location>
        <begin position="685"/>
        <end position="764"/>
    </location>
</feature>
<evidence type="ECO:0000256" key="1">
    <source>
        <dbReference type="SAM" id="MobiDB-lite"/>
    </source>
</evidence>
<feature type="compositionally biased region" description="Polar residues" evidence="1">
    <location>
        <begin position="685"/>
        <end position="694"/>
    </location>
</feature>
<dbReference type="EMBL" id="JAUTXT010000013">
    <property type="protein sequence ID" value="KAK3675681.1"/>
    <property type="molecule type" value="Genomic_DNA"/>
</dbReference>
<accession>A0AAE0WPP5</accession>
<dbReference type="Proteomes" id="UP001274830">
    <property type="component" value="Unassembled WGS sequence"/>
</dbReference>
<feature type="region of interest" description="Disordered" evidence="1">
    <location>
        <begin position="603"/>
        <end position="654"/>
    </location>
</feature>
<sequence>MCFQGFVYFACGHNRIVTHDCEHALVAGNPHYIRHQCPDYNSSSERPNFQCGLGKYYCSESVDGPFLDHVHQAATTAQSNISIIDTQLVNLGNTRGQLIAEAKFRGMSDEALMHSKEHQWLVAKRGEWTVERNRQQITQIDATAITQQALRYYKDMRPRYGDFSNAGPRAPFIPGQTVFGTFVAGAPTAQNSTSGQPCWGTEMSKQQPYTVTGQYSQLPSPARTHLAATPGYTTASTTYPPVVPSRVTGETISALADNVRVAQQAEMARQRNMSPVANQDRKVGRQRGAMSARPQKSRATQARAAEHDSAEEEIEVVRRSARVRNKKVNYAEDGCSSIASREPSPAKSDRSAFSPLMSDASSTAEKDCIGATTSAKKPCETPRTLSRPASSLNDKITDWSKRSNVRETSTSDGRRTMPDMKDILNSSPASEVFASNRTVGQSENHRQARGYTFKEPINTSKKPEALALALNSTPQPLEKHQIFPPITMAAQQDQVGILTPAPILARPKSHHAAFDVGSYVPLFRPQQPLLREPSSGTAMPTSVWDQASPVTSTQLHRGPSLPYQAFTVHTDSITGLGKEENGEHEVDVNSYYGSLRRSFGSGTPLAPTKLFDGAQSDRDPKKRLSSTLTETEKPRKRMRLSLPGQEAQPAAQPAPNWLLGQGLIMNTDGRGAPLYAPLITQGQVRMQGNNSPSSLGAPFEPPTAIMTATTAPSDEGLDGVASSASPPGQKAEQASAENDTAESGPDFSDIDWGHHEHDLDAFVD</sequence>
<comment type="caution">
    <text evidence="2">The sequence shown here is derived from an EMBL/GenBank/DDBJ whole genome shotgun (WGS) entry which is preliminary data.</text>
</comment>
<organism evidence="2 3">
    <name type="scientific">Recurvomyces mirabilis</name>
    <dbReference type="NCBI Taxonomy" id="574656"/>
    <lineage>
        <taxon>Eukaryota</taxon>
        <taxon>Fungi</taxon>
        <taxon>Dikarya</taxon>
        <taxon>Ascomycota</taxon>
        <taxon>Pezizomycotina</taxon>
        <taxon>Dothideomycetes</taxon>
        <taxon>Dothideomycetidae</taxon>
        <taxon>Mycosphaerellales</taxon>
        <taxon>Teratosphaeriaceae</taxon>
        <taxon>Recurvomyces</taxon>
    </lineage>
</organism>
<feature type="region of interest" description="Disordered" evidence="1">
    <location>
        <begin position="334"/>
        <end position="367"/>
    </location>
</feature>
<proteinExistence type="predicted"/>
<dbReference type="AlphaFoldDB" id="A0AAE0WPP5"/>
<feature type="compositionally biased region" description="Low complexity" evidence="1">
    <location>
        <begin position="702"/>
        <end position="712"/>
    </location>
</feature>
<feature type="compositionally biased region" description="Low complexity" evidence="1">
    <location>
        <begin position="643"/>
        <end position="654"/>
    </location>
</feature>
<reference evidence="2" key="1">
    <citation type="submission" date="2023-07" db="EMBL/GenBank/DDBJ databases">
        <title>Black Yeasts Isolated from many extreme environments.</title>
        <authorList>
            <person name="Coleine C."/>
            <person name="Stajich J.E."/>
            <person name="Selbmann L."/>
        </authorList>
    </citation>
    <scope>NUCLEOTIDE SEQUENCE</scope>
    <source>
        <strain evidence="2">CCFEE 5485</strain>
    </source>
</reference>
<gene>
    <name evidence="2" type="ORF">LTR78_004322</name>
</gene>
<feature type="region of interest" description="Disordered" evidence="1">
    <location>
        <begin position="268"/>
        <end position="315"/>
    </location>
</feature>
<feature type="compositionally biased region" description="Basic and acidic residues" evidence="1">
    <location>
        <begin position="751"/>
        <end position="764"/>
    </location>
</feature>
<keyword evidence="3" id="KW-1185">Reference proteome</keyword>